<dbReference type="OrthoDB" id="9811889at2"/>
<dbReference type="SMART" id="SM00387">
    <property type="entry name" value="HATPase_c"/>
    <property type="match status" value="1"/>
</dbReference>
<keyword evidence="7" id="KW-1133">Transmembrane helix</keyword>
<feature type="transmembrane region" description="Helical" evidence="7">
    <location>
        <begin position="56"/>
        <end position="72"/>
    </location>
</feature>
<dbReference type="AlphaFoldDB" id="A0A5M7BGB3"/>
<evidence type="ECO:0000256" key="3">
    <source>
        <dbReference type="ARBA" id="ARBA00022553"/>
    </source>
</evidence>
<dbReference type="Pfam" id="PF00072">
    <property type="entry name" value="Response_reg"/>
    <property type="match status" value="1"/>
</dbReference>
<dbReference type="Gene3D" id="3.40.50.2300">
    <property type="match status" value="1"/>
</dbReference>
<dbReference type="InterPro" id="IPR004358">
    <property type="entry name" value="Sig_transdc_His_kin-like_C"/>
</dbReference>
<evidence type="ECO:0000256" key="6">
    <source>
        <dbReference type="PROSITE-ProRule" id="PRU00169"/>
    </source>
</evidence>
<evidence type="ECO:0000313" key="10">
    <source>
        <dbReference type="EMBL" id="KAA5827953.1"/>
    </source>
</evidence>
<gene>
    <name evidence="10" type="ORF">F2B50_03680</name>
    <name evidence="11" type="ORF">FPF71_03680</name>
</gene>
<evidence type="ECO:0000256" key="5">
    <source>
        <dbReference type="ARBA" id="ARBA00022777"/>
    </source>
</evidence>
<reference evidence="11 12" key="2">
    <citation type="submission" date="2019-07" db="EMBL/GenBank/DDBJ databases">
        <title>Algibacter marinivivus sp. nov., isolated from the surface of a marine red alga.</title>
        <authorList>
            <person name="Zhong X."/>
            <person name="Xu W."/>
            <person name="Zhang Y."/>
            <person name="Zhang Q."/>
            <person name="Du Z."/>
        </authorList>
    </citation>
    <scope>NUCLEOTIDE SEQUENCE [LARGE SCALE GENOMIC DNA]</scope>
    <source>
        <strain evidence="11 12">RU-4-M-4</strain>
    </source>
</reference>
<dbReference type="InterPro" id="IPR003661">
    <property type="entry name" value="HisK_dim/P_dom"/>
</dbReference>
<dbReference type="InterPro" id="IPR003594">
    <property type="entry name" value="HATPase_dom"/>
</dbReference>
<dbReference type="CDD" id="cd16922">
    <property type="entry name" value="HATPase_EvgS-ArcB-TorS-like"/>
    <property type="match status" value="1"/>
</dbReference>
<feature type="domain" description="Histidine kinase" evidence="8">
    <location>
        <begin position="214"/>
        <end position="441"/>
    </location>
</feature>
<feature type="transmembrane region" description="Helical" evidence="7">
    <location>
        <begin position="131"/>
        <end position="150"/>
    </location>
</feature>
<dbReference type="EMBL" id="VWRS01000001">
    <property type="protein sequence ID" value="KAA5827953.1"/>
    <property type="molecule type" value="Genomic_DNA"/>
</dbReference>
<proteinExistence type="predicted"/>
<reference evidence="10 13" key="1">
    <citation type="journal article" date="2015" name="Int. J. Syst. Evol. Microbiol.">
        <title>Algibacter amylolyticus sp. nov., isolated from intertidal sediment.</title>
        <authorList>
            <person name="Zhang D.C."/>
            <person name="Wu J."/>
            <person name="Neuner K."/>
            <person name="Yao J."/>
            <person name="Margesin R."/>
        </authorList>
    </citation>
    <scope>NUCLEOTIDE SEQUENCE [LARGE SCALE GENOMIC DNA]</scope>
    <source>
        <strain evidence="10 13">RU-4-M-4</strain>
    </source>
</reference>
<dbReference type="InterPro" id="IPR036890">
    <property type="entry name" value="HATPase_C_sf"/>
</dbReference>
<feature type="transmembrane region" description="Helical" evidence="7">
    <location>
        <begin position="79"/>
        <end position="97"/>
    </location>
</feature>
<feature type="transmembrane region" description="Helical" evidence="7">
    <location>
        <begin position="170"/>
        <end position="195"/>
    </location>
</feature>
<dbReference type="SUPFAM" id="SSF55874">
    <property type="entry name" value="ATPase domain of HSP90 chaperone/DNA topoisomerase II/histidine kinase"/>
    <property type="match status" value="1"/>
</dbReference>
<dbReference type="RefSeq" id="WP_144115287.1">
    <property type="nucleotide sequence ID" value="NZ_JACHGE010000001.1"/>
</dbReference>
<evidence type="ECO:0000256" key="7">
    <source>
        <dbReference type="SAM" id="Phobius"/>
    </source>
</evidence>
<reference evidence="10" key="3">
    <citation type="submission" date="2019-09" db="EMBL/GenBank/DDBJ databases">
        <authorList>
            <person name="Zhang D.-C."/>
        </authorList>
    </citation>
    <scope>NUCLEOTIDE SEQUENCE</scope>
    <source>
        <strain evidence="10">RU-4-M-4</strain>
    </source>
</reference>
<keyword evidence="7" id="KW-0472">Membrane</keyword>
<dbReference type="PROSITE" id="PS50110">
    <property type="entry name" value="RESPONSE_REGULATORY"/>
    <property type="match status" value="1"/>
</dbReference>
<dbReference type="PROSITE" id="PS50109">
    <property type="entry name" value="HIS_KIN"/>
    <property type="match status" value="1"/>
</dbReference>
<keyword evidence="7" id="KW-0812">Transmembrane</keyword>
<dbReference type="Pfam" id="PF02518">
    <property type="entry name" value="HATPase_c"/>
    <property type="match status" value="1"/>
</dbReference>
<dbReference type="FunFam" id="3.30.565.10:FF:000006">
    <property type="entry name" value="Sensor histidine kinase WalK"/>
    <property type="match status" value="1"/>
</dbReference>
<dbReference type="CDD" id="cd17546">
    <property type="entry name" value="REC_hyHK_CKI1_RcsC-like"/>
    <property type="match status" value="1"/>
</dbReference>
<evidence type="ECO:0000313" key="13">
    <source>
        <dbReference type="Proteomes" id="UP000322315"/>
    </source>
</evidence>
<accession>A0A5M7BGB3</accession>
<comment type="caution">
    <text evidence="10">The sequence shown here is derived from an EMBL/GenBank/DDBJ whole genome shotgun (WGS) entry which is preliminary data.</text>
</comment>
<dbReference type="Pfam" id="PF00512">
    <property type="entry name" value="HisKA"/>
    <property type="match status" value="1"/>
</dbReference>
<evidence type="ECO:0000256" key="1">
    <source>
        <dbReference type="ARBA" id="ARBA00000085"/>
    </source>
</evidence>
<dbReference type="SMART" id="SM00388">
    <property type="entry name" value="HisKA"/>
    <property type="match status" value="1"/>
</dbReference>
<dbReference type="SMART" id="SM00448">
    <property type="entry name" value="REC"/>
    <property type="match status" value="1"/>
</dbReference>
<dbReference type="InterPro" id="IPR036097">
    <property type="entry name" value="HisK_dim/P_sf"/>
</dbReference>
<dbReference type="EC" id="2.7.13.3" evidence="2"/>
<dbReference type="CDD" id="cd00082">
    <property type="entry name" value="HisKA"/>
    <property type="match status" value="1"/>
</dbReference>
<feature type="modified residue" description="4-aspartylphosphate" evidence="6">
    <location>
        <position position="516"/>
    </location>
</feature>
<evidence type="ECO:0000259" key="9">
    <source>
        <dbReference type="PROSITE" id="PS50110"/>
    </source>
</evidence>
<dbReference type="InterPro" id="IPR011006">
    <property type="entry name" value="CheY-like_superfamily"/>
</dbReference>
<dbReference type="Proteomes" id="UP000315145">
    <property type="component" value="Unassembled WGS sequence"/>
</dbReference>
<feature type="domain" description="Response regulatory" evidence="9">
    <location>
        <begin position="466"/>
        <end position="582"/>
    </location>
</feature>
<dbReference type="SUPFAM" id="SSF52172">
    <property type="entry name" value="CheY-like"/>
    <property type="match status" value="1"/>
</dbReference>
<dbReference type="GO" id="GO:0000155">
    <property type="term" value="F:phosphorelay sensor kinase activity"/>
    <property type="evidence" value="ECO:0007669"/>
    <property type="project" value="InterPro"/>
</dbReference>
<evidence type="ECO:0000256" key="2">
    <source>
        <dbReference type="ARBA" id="ARBA00012438"/>
    </source>
</evidence>
<keyword evidence="4" id="KW-0808">Transferase</keyword>
<evidence type="ECO:0000313" key="12">
    <source>
        <dbReference type="Proteomes" id="UP000315145"/>
    </source>
</evidence>
<evidence type="ECO:0000259" key="8">
    <source>
        <dbReference type="PROSITE" id="PS50109"/>
    </source>
</evidence>
<dbReference type="PANTHER" id="PTHR43047">
    <property type="entry name" value="TWO-COMPONENT HISTIDINE PROTEIN KINASE"/>
    <property type="match status" value="1"/>
</dbReference>
<dbReference type="PANTHER" id="PTHR43047:SF64">
    <property type="entry name" value="HISTIDINE KINASE CONTAINING CHEY-HOMOLOGOUS RECEIVER DOMAIN AND PAS DOMAIN-RELATED"/>
    <property type="match status" value="1"/>
</dbReference>
<evidence type="ECO:0000313" key="11">
    <source>
        <dbReference type="EMBL" id="TSJ82198.1"/>
    </source>
</evidence>
<dbReference type="EMBL" id="VMBF01000001">
    <property type="protein sequence ID" value="TSJ82198.1"/>
    <property type="molecule type" value="Genomic_DNA"/>
</dbReference>
<dbReference type="InterPro" id="IPR005467">
    <property type="entry name" value="His_kinase_dom"/>
</dbReference>
<dbReference type="Gene3D" id="1.10.287.130">
    <property type="match status" value="1"/>
</dbReference>
<keyword evidence="3 6" id="KW-0597">Phosphoprotein</keyword>
<name>A0A5M7BGB3_9FLAO</name>
<dbReference type="PRINTS" id="PR00344">
    <property type="entry name" value="BCTRLSENSOR"/>
</dbReference>
<dbReference type="SUPFAM" id="SSF47384">
    <property type="entry name" value="Homodimeric domain of signal transducing histidine kinase"/>
    <property type="match status" value="1"/>
</dbReference>
<feature type="transmembrane region" description="Helical" evidence="7">
    <location>
        <begin position="28"/>
        <end position="50"/>
    </location>
</feature>
<keyword evidence="12" id="KW-1185">Reference proteome</keyword>
<dbReference type="Proteomes" id="UP000322315">
    <property type="component" value="Unassembled WGS sequence"/>
</dbReference>
<protein>
    <recommendedName>
        <fullName evidence="2">histidine kinase</fullName>
        <ecNumber evidence="2">2.7.13.3</ecNumber>
    </recommendedName>
</protein>
<dbReference type="Gene3D" id="3.30.565.10">
    <property type="entry name" value="Histidine kinase-like ATPase, C-terminal domain"/>
    <property type="match status" value="1"/>
</dbReference>
<evidence type="ECO:0000256" key="4">
    <source>
        <dbReference type="ARBA" id="ARBA00022679"/>
    </source>
</evidence>
<organism evidence="10 13">
    <name type="scientific">Algibacter amylolyticus</name>
    <dbReference type="NCBI Taxonomy" id="1608400"/>
    <lineage>
        <taxon>Bacteria</taxon>
        <taxon>Pseudomonadati</taxon>
        <taxon>Bacteroidota</taxon>
        <taxon>Flavobacteriia</taxon>
        <taxon>Flavobacteriales</taxon>
        <taxon>Flavobacteriaceae</taxon>
        <taxon>Algibacter</taxon>
    </lineage>
</organism>
<sequence>MKFKSLNINLLLTRTPYKELSRADQLTFITYSIGLLTGLLIYILNAILHYETPKSVAIFVVSLFFIAAQLYFNFKKQFLSSVIFITCASATTLYLCYNVGLTTSYFMYSYVLLCAIPFLNKRNKNYLQNSIILALIVLLFTILIIVFSPQYNTGNLAVEHANNKLFTNSILSFTLFIIFSFILVVVSSNVILALIKAKKNAEIQMDKKTRVLSNLGHELRTQLSSVHGITQLILDQNKKNELDANTFSEHTETLELSSKQMLFLVNDILDIHKIESGNFTLNSKPENLNNLLNKVVTPFKNKALEKKLVFEFSIDPVLKNFYVNTDASRLTQVLQNLISNAIKYTDKGYVKFSAKIELQTIDFAAVLFSVKDSGIGIAKENLKKVFHSFHQIRDKNSLNIGGTGLGLAISKTIIEKMNSQINVISSPKEGSDFYFVLKLNKVQALTETENQISNTQITTSILKGKKILIAEDNKISMLYASKLLEKNGAKVLKAYNGIEAVQIAKDHPDLSIILMDLEMPGMNGFTAVKHIKKLDEKFKIIAFTANIPDDNLIEKISALNFDGILTKPFKNEDMFLILHEHLSK</sequence>
<keyword evidence="5" id="KW-0418">Kinase</keyword>
<comment type="catalytic activity">
    <reaction evidence="1">
        <text>ATP + protein L-histidine = ADP + protein N-phospho-L-histidine.</text>
        <dbReference type="EC" id="2.7.13.3"/>
    </reaction>
</comment>
<dbReference type="InterPro" id="IPR001789">
    <property type="entry name" value="Sig_transdc_resp-reg_receiver"/>
</dbReference>